<feature type="compositionally biased region" description="Basic residues" evidence="1">
    <location>
        <begin position="165"/>
        <end position="178"/>
    </location>
</feature>
<dbReference type="Proteomes" id="UP000002630">
    <property type="component" value="Linkage Group LG10"/>
</dbReference>
<name>D7FN91_ECTSI</name>
<feature type="region of interest" description="Disordered" evidence="1">
    <location>
        <begin position="133"/>
        <end position="196"/>
    </location>
</feature>
<dbReference type="EMBL" id="FN649735">
    <property type="protein sequence ID" value="CBJ30148.1"/>
    <property type="molecule type" value="Genomic_DNA"/>
</dbReference>
<accession>D7FN91</accession>
<gene>
    <name evidence="2" type="ORF">Esi_0177_0037</name>
</gene>
<feature type="region of interest" description="Disordered" evidence="1">
    <location>
        <begin position="64"/>
        <end position="91"/>
    </location>
</feature>
<dbReference type="InParanoid" id="D7FN91"/>
<feature type="compositionally biased region" description="Low complexity" evidence="1">
    <location>
        <begin position="99"/>
        <end position="116"/>
    </location>
</feature>
<feature type="region of interest" description="Disordered" evidence="1">
    <location>
        <begin position="97"/>
        <end position="116"/>
    </location>
</feature>
<sequence>MLPSTISQAVVDFPSSGVSPSAMTAEAMAHDEDSFVDLYKGALAVTPPPPSNARSPQMQWGTALPFAGNAGNDDHIAAPAPASGSIEFGGTRANPFSPLPLSSASPTTLQTNKQSLLPASRSSVAVAAVAATPTPVLPPPTARRPAPAAADPPRAAKPSSGPTKARAKGGARKPRRVKLHDDGDDDDDPEDGAPDHRVCLLAVGTKKQRLGGAGSTVTVTGGGGGGGAMDSGASLDDVIGMLTAEINRNGREAETERVDTGERAVLQGC</sequence>
<proteinExistence type="predicted"/>
<dbReference type="EMBL" id="FN648270">
    <property type="protein sequence ID" value="CBJ30148.1"/>
    <property type="molecule type" value="Genomic_DNA"/>
</dbReference>
<reference evidence="2 3" key="1">
    <citation type="journal article" date="2010" name="Nature">
        <title>The Ectocarpus genome and the independent evolution of multicellularity in brown algae.</title>
        <authorList>
            <person name="Cock J.M."/>
            <person name="Sterck L."/>
            <person name="Rouze P."/>
            <person name="Scornet D."/>
            <person name="Allen A.E."/>
            <person name="Amoutzias G."/>
            <person name="Anthouard V."/>
            <person name="Artiguenave F."/>
            <person name="Aury J.M."/>
            <person name="Badger J.H."/>
            <person name="Beszteri B."/>
            <person name="Billiau K."/>
            <person name="Bonnet E."/>
            <person name="Bothwell J.H."/>
            <person name="Bowler C."/>
            <person name="Boyen C."/>
            <person name="Brownlee C."/>
            <person name="Carrano C.J."/>
            <person name="Charrier B."/>
            <person name="Cho G.Y."/>
            <person name="Coelho S.M."/>
            <person name="Collen J."/>
            <person name="Corre E."/>
            <person name="Da Silva C."/>
            <person name="Delage L."/>
            <person name="Delaroque N."/>
            <person name="Dittami S.M."/>
            <person name="Doulbeau S."/>
            <person name="Elias M."/>
            <person name="Farnham G."/>
            <person name="Gachon C.M."/>
            <person name="Gschloessl B."/>
            <person name="Heesch S."/>
            <person name="Jabbari K."/>
            <person name="Jubin C."/>
            <person name="Kawai H."/>
            <person name="Kimura K."/>
            <person name="Kloareg B."/>
            <person name="Kupper F.C."/>
            <person name="Lang D."/>
            <person name="Le Bail A."/>
            <person name="Leblanc C."/>
            <person name="Lerouge P."/>
            <person name="Lohr M."/>
            <person name="Lopez P.J."/>
            <person name="Martens C."/>
            <person name="Maumus F."/>
            <person name="Michel G."/>
            <person name="Miranda-Saavedra D."/>
            <person name="Morales J."/>
            <person name="Moreau H."/>
            <person name="Motomura T."/>
            <person name="Nagasato C."/>
            <person name="Napoli C.A."/>
            <person name="Nelson D.R."/>
            <person name="Nyvall-Collen P."/>
            <person name="Peters A.F."/>
            <person name="Pommier C."/>
            <person name="Potin P."/>
            <person name="Poulain J."/>
            <person name="Quesneville H."/>
            <person name="Read B."/>
            <person name="Rensing S.A."/>
            <person name="Ritter A."/>
            <person name="Rousvoal S."/>
            <person name="Samanta M."/>
            <person name="Samson G."/>
            <person name="Schroeder D.C."/>
            <person name="Segurens B."/>
            <person name="Strittmatter M."/>
            <person name="Tonon T."/>
            <person name="Tregear J.W."/>
            <person name="Valentin K."/>
            <person name="von Dassow P."/>
            <person name="Yamagishi T."/>
            <person name="Van de Peer Y."/>
            <person name="Wincker P."/>
        </authorList>
    </citation>
    <scope>NUCLEOTIDE SEQUENCE [LARGE SCALE GENOMIC DNA]</scope>
    <source>
        <strain evidence="3">Ec32 / CCAP1310/4</strain>
    </source>
</reference>
<feature type="compositionally biased region" description="Low complexity" evidence="1">
    <location>
        <begin position="143"/>
        <end position="153"/>
    </location>
</feature>
<protein>
    <submittedName>
        <fullName evidence="2">Uncharacterized protein</fullName>
    </submittedName>
</protein>
<feature type="compositionally biased region" description="Acidic residues" evidence="1">
    <location>
        <begin position="182"/>
        <end position="192"/>
    </location>
</feature>
<organism evidence="2 3">
    <name type="scientific">Ectocarpus siliculosus</name>
    <name type="common">Brown alga</name>
    <name type="synonym">Conferva siliculosa</name>
    <dbReference type="NCBI Taxonomy" id="2880"/>
    <lineage>
        <taxon>Eukaryota</taxon>
        <taxon>Sar</taxon>
        <taxon>Stramenopiles</taxon>
        <taxon>Ochrophyta</taxon>
        <taxon>PX clade</taxon>
        <taxon>Phaeophyceae</taxon>
        <taxon>Ectocarpales</taxon>
        <taxon>Ectocarpaceae</taxon>
        <taxon>Ectocarpus</taxon>
    </lineage>
</organism>
<evidence type="ECO:0000256" key="1">
    <source>
        <dbReference type="SAM" id="MobiDB-lite"/>
    </source>
</evidence>
<evidence type="ECO:0000313" key="3">
    <source>
        <dbReference type="Proteomes" id="UP000002630"/>
    </source>
</evidence>
<dbReference type="AlphaFoldDB" id="D7FN91"/>
<evidence type="ECO:0000313" key="2">
    <source>
        <dbReference type="EMBL" id="CBJ30148.1"/>
    </source>
</evidence>
<keyword evidence="3" id="KW-1185">Reference proteome</keyword>